<dbReference type="InterPro" id="IPR001029">
    <property type="entry name" value="Flagellin_N"/>
</dbReference>
<dbReference type="Gene3D" id="1.20.1330.10">
    <property type="entry name" value="f41 fragment of flagellin, N-terminal domain"/>
    <property type="match status" value="1"/>
</dbReference>
<organism evidence="2 3">
    <name type="scientific">Paracidobacterium acidisoli</name>
    <dbReference type="NCBI Taxonomy" id="2303751"/>
    <lineage>
        <taxon>Bacteria</taxon>
        <taxon>Pseudomonadati</taxon>
        <taxon>Acidobacteriota</taxon>
        <taxon>Terriglobia</taxon>
        <taxon>Terriglobales</taxon>
        <taxon>Acidobacteriaceae</taxon>
        <taxon>Paracidobacterium</taxon>
    </lineage>
</organism>
<dbReference type="EMBL" id="QVQT01000002">
    <property type="protein sequence ID" value="RFU17447.1"/>
    <property type="molecule type" value="Genomic_DNA"/>
</dbReference>
<accession>A0A372IR77</accession>
<dbReference type="AlphaFoldDB" id="A0A372IR77"/>
<dbReference type="SUPFAM" id="SSF64518">
    <property type="entry name" value="Phase 1 flagellin"/>
    <property type="match status" value="1"/>
</dbReference>
<evidence type="ECO:0000313" key="3">
    <source>
        <dbReference type="Proteomes" id="UP000264702"/>
    </source>
</evidence>
<sequence length="292" mass="30278">MRVDSQYVSNLTAALDAATANQAQISQEISDGRRINALSDDPVAVGSNVLLNAELGVEDTFSQTSDAVDSMLQVSDSALGGVVSQLTQALSLATQANNGTLNASDIQSISSQLGSILNEVVALANTTYLGQYVFSGSQGNTPAYSSTGTYQGDTVVSYLETPSGQKIQLNLPGSQIFSGSGGNVMAALNNLIADYSSGTPSATAAADTTALNTAMTWLSAQRVTLDNSMTRLEAAQTYNGTQSADAEAAQTNLLQTDTAQAATQLSLDESQQSAISQTISIIEKEGTLFNYL</sequence>
<protein>
    <submittedName>
        <fullName evidence="2">Flagellar hook-associated protein 3</fullName>
    </submittedName>
</protein>
<reference evidence="2 3" key="1">
    <citation type="submission" date="2018-08" db="EMBL/GenBank/DDBJ databases">
        <title>Acidipila sp. 4G-K13, an acidobacterium isolated from forest soil.</title>
        <authorList>
            <person name="Gao Z.-H."/>
            <person name="Qiu L.-H."/>
        </authorList>
    </citation>
    <scope>NUCLEOTIDE SEQUENCE [LARGE SCALE GENOMIC DNA]</scope>
    <source>
        <strain evidence="2 3">4G-K13</strain>
    </source>
</reference>
<dbReference type="OrthoDB" id="9758307at2"/>
<feature type="domain" description="Flagellin N-terminal" evidence="1">
    <location>
        <begin position="10"/>
        <end position="138"/>
    </location>
</feature>
<comment type="caution">
    <text evidence="2">The sequence shown here is derived from an EMBL/GenBank/DDBJ whole genome shotgun (WGS) entry which is preliminary data.</text>
</comment>
<dbReference type="Pfam" id="PF00669">
    <property type="entry name" value="Flagellin_N"/>
    <property type="match status" value="1"/>
</dbReference>
<proteinExistence type="predicted"/>
<name>A0A372IR77_9BACT</name>
<evidence type="ECO:0000259" key="1">
    <source>
        <dbReference type="Pfam" id="PF00669"/>
    </source>
</evidence>
<keyword evidence="2" id="KW-0969">Cilium</keyword>
<evidence type="ECO:0000313" key="2">
    <source>
        <dbReference type="EMBL" id="RFU17447.1"/>
    </source>
</evidence>
<dbReference type="GO" id="GO:0005198">
    <property type="term" value="F:structural molecule activity"/>
    <property type="evidence" value="ECO:0007669"/>
    <property type="project" value="InterPro"/>
</dbReference>
<dbReference type="PANTHER" id="PTHR42792:SF1">
    <property type="entry name" value="FLAGELLAR HOOK-ASSOCIATED PROTEIN 3"/>
    <property type="match status" value="1"/>
</dbReference>
<dbReference type="GO" id="GO:0009288">
    <property type="term" value="C:bacterial-type flagellum"/>
    <property type="evidence" value="ECO:0007669"/>
    <property type="project" value="InterPro"/>
</dbReference>
<keyword evidence="3" id="KW-1185">Reference proteome</keyword>
<dbReference type="Proteomes" id="UP000264702">
    <property type="component" value="Unassembled WGS sequence"/>
</dbReference>
<dbReference type="PANTHER" id="PTHR42792">
    <property type="entry name" value="FLAGELLIN"/>
    <property type="match status" value="1"/>
</dbReference>
<keyword evidence="2" id="KW-0966">Cell projection</keyword>
<gene>
    <name evidence="2" type="ORF">D0Y96_04640</name>
</gene>
<dbReference type="RefSeq" id="WP_117298196.1">
    <property type="nucleotide sequence ID" value="NZ_QVQT02000002.1"/>
</dbReference>
<dbReference type="InterPro" id="IPR001492">
    <property type="entry name" value="Flagellin"/>
</dbReference>
<keyword evidence="2" id="KW-0282">Flagellum</keyword>